<dbReference type="GO" id="GO:0005576">
    <property type="term" value="C:extracellular region"/>
    <property type="evidence" value="ECO:0007669"/>
    <property type="project" value="InterPro"/>
</dbReference>
<keyword evidence="4" id="KW-1185">Reference proteome</keyword>
<evidence type="ECO:0000259" key="2">
    <source>
        <dbReference type="SMART" id="SM00198"/>
    </source>
</evidence>
<dbReference type="PANTHER" id="PTHR10334">
    <property type="entry name" value="CYSTEINE-RICH SECRETORY PROTEIN-RELATED"/>
    <property type="match status" value="1"/>
</dbReference>
<evidence type="ECO:0000313" key="3">
    <source>
        <dbReference type="EMBL" id="KAI6657325.1"/>
    </source>
</evidence>
<dbReference type="InterPro" id="IPR018244">
    <property type="entry name" value="Allrgn_V5/Tpx1_CS"/>
</dbReference>
<evidence type="ECO:0000256" key="1">
    <source>
        <dbReference type="SAM" id="SignalP"/>
    </source>
</evidence>
<dbReference type="Proteomes" id="UP001165289">
    <property type="component" value="Unassembled WGS sequence"/>
</dbReference>
<proteinExistence type="predicted"/>
<name>A0AAV7K9G1_9METZ</name>
<dbReference type="Gene3D" id="3.40.33.10">
    <property type="entry name" value="CAP"/>
    <property type="match status" value="1"/>
</dbReference>
<accession>A0AAV7K9G1</accession>
<dbReference type="EMBL" id="JAKMXF010000111">
    <property type="protein sequence ID" value="KAI6657325.1"/>
    <property type="molecule type" value="Genomic_DNA"/>
</dbReference>
<dbReference type="SMART" id="SM00198">
    <property type="entry name" value="SCP"/>
    <property type="match status" value="1"/>
</dbReference>
<dbReference type="PRINTS" id="PR00838">
    <property type="entry name" value="V5ALLERGEN"/>
</dbReference>
<dbReference type="SUPFAM" id="SSF55797">
    <property type="entry name" value="PR-1-like"/>
    <property type="match status" value="1"/>
</dbReference>
<sequence>MLSTTTILAGLVVFISVITNAVAQLDNAEAGKILKSHNEYRDGVQPEAANMKLMKWSSCLEQVAYNYLSSCPGFNHNPNRATDAQALNCEQSDSVGENLYWTSSSSLNSTSAVGAWYNEFVDYNYESNSCSAVCGHYTQVVWANSYLVGCSKFDAGPNCAGDSGTYFLCNYSPAGNFLGQSPYEAGTQCSNCDAGFDYCVQGQCSETDGGGGGTNNAASNTSMGILLIISLIAIINALI</sequence>
<feature type="signal peptide" evidence="1">
    <location>
        <begin position="1"/>
        <end position="23"/>
    </location>
</feature>
<evidence type="ECO:0000313" key="4">
    <source>
        <dbReference type="Proteomes" id="UP001165289"/>
    </source>
</evidence>
<dbReference type="PROSITE" id="PS01009">
    <property type="entry name" value="CRISP_1"/>
    <property type="match status" value="1"/>
</dbReference>
<dbReference type="PROSITE" id="PS01010">
    <property type="entry name" value="CRISP_2"/>
    <property type="match status" value="1"/>
</dbReference>
<gene>
    <name evidence="3" type="ORF">LOD99_73</name>
</gene>
<protein>
    <submittedName>
        <fullName evidence="3">GLIPR1-like protein 1</fullName>
    </submittedName>
</protein>
<dbReference type="InterPro" id="IPR035940">
    <property type="entry name" value="CAP_sf"/>
</dbReference>
<reference evidence="3 4" key="1">
    <citation type="journal article" date="2023" name="BMC Biol.">
        <title>The compact genome of the sponge Oopsacas minuta (Hexactinellida) is lacking key metazoan core genes.</title>
        <authorList>
            <person name="Santini S."/>
            <person name="Schenkelaars Q."/>
            <person name="Jourda C."/>
            <person name="Duchesne M."/>
            <person name="Belahbib H."/>
            <person name="Rocher C."/>
            <person name="Selva M."/>
            <person name="Riesgo A."/>
            <person name="Vervoort M."/>
            <person name="Leys S.P."/>
            <person name="Kodjabachian L."/>
            <person name="Le Bivic A."/>
            <person name="Borchiellini C."/>
            <person name="Claverie J.M."/>
            <person name="Renard E."/>
        </authorList>
    </citation>
    <scope>NUCLEOTIDE SEQUENCE [LARGE SCALE GENOMIC DNA]</scope>
    <source>
        <strain evidence="3">SPO-2</strain>
    </source>
</reference>
<keyword evidence="1" id="KW-0732">Signal</keyword>
<dbReference type="InterPro" id="IPR014044">
    <property type="entry name" value="CAP_dom"/>
</dbReference>
<comment type="caution">
    <text evidence="3">The sequence shown here is derived from an EMBL/GenBank/DDBJ whole genome shotgun (WGS) entry which is preliminary data.</text>
</comment>
<dbReference type="InterPro" id="IPR002413">
    <property type="entry name" value="V5_allergen-like"/>
</dbReference>
<dbReference type="PRINTS" id="PR00837">
    <property type="entry name" value="V5TPXLIKE"/>
</dbReference>
<feature type="domain" description="SCP" evidence="2">
    <location>
        <begin position="28"/>
        <end position="179"/>
    </location>
</feature>
<dbReference type="Pfam" id="PF00188">
    <property type="entry name" value="CAP"/>
    <property type="match status" value="1"/>
</dbReference>
<dbReference type="AlphaFoldDB" id="A0AAV7K9G1"/>
<feature type="chain" id="PRO_5043350188" evidence="1">
    <location>
        <begin position="24"/>
        <end position="239"/>
    </location>
</feature>
<dbReference type="InterPro" id="IPR001283">
    <property type="entry name" value="CRISP-related"/>
</dbReference>
<organism evidence="3 4">
    <name type="scientific">Oopsacas minuta</name>
    <dbReference type="NCBI Taxonomy" id="111878"/>
    <lineage>
        <taxon>Eukaryota</taxon>
        <taxon>Metazoa</taxon>
        <taxon>Porifera</taxon>
        <taxon>Hexactinellida</taxon>
        <taxon>Hexasterophora</taxon>
        <taxon>Lyssacinosida</taxon>
        <taxon>Leucopsacidae</taxon>
        <taxon>Oopsacas</taxon>
    </lineage>
</organism>